<keyword evidence="2" id="KW-1185">Reference proteome</keyword>
<organism evidence="1 2">
    <name type="scientific">Sulfitobacter delicatus</name>
    <dbReference type="NCBI Taxonomy" id="218672"/>
    <lineage>
        <taxon>Bacteria</taxon>
        <taxon>Pseudomonadati</taxon>
        <taxon>Pseudomonadota</taxon>
        <taxon>Alphaproteobacteria</taxon>
        <taxon>Rhodobacterales</taxon>
        <taxon>Roseobacteraceae</taxon>
        <taxon>Sulfitobacter</taxon>
    </lineage>
</organism>
<protein>
    <recommendedName>
        <fullName evidence="3">Phosphonate metabolism protein</fullName>
    </recommendedName>
</protein>
<dbReference type="Proteomes" id="UP000199399">
    <property type="component" value="Unassembled WGS sequence"/>
</dbReference>
<proteinExistence type="predicted"/>
<dbReference type="EMBL" id="FNBP01000007">
    <property type="protein sequence ID" value="SDG36818.1"/>
    <property type="molecule type" value="Genomic_DNA"/>
</dbReference>
<dbReference type="InterPro" id="IPR009389">
    <property type="entry name" value="DUF1045"/>
</dbReference>
<dbReference type="Pfam" id="PF06299">
    <property type="entry name" value="DUF1045"/>
    <property type="match status" value="1"/>
</dbReference>
<dbReference type="PIRSF" id="PIRSF033328">
    <property type="entry name" value="Phest_Mll4975"/>
    <property type="match status" value="1"/>
</dbReference>
<dbReference type="AlphaFoldDB" id="A0A1G7TNB5"/>
<gene>
    <name evidence="1" type="ORF">SAMN04489759_1078</name>
</gene>
<name>A0A1G7TNB5_9RHOB</name>
<evidence type="ECO:0000313" key="1">
    <source>
        <dbReference type="EMBL" id="SDG36818.1"/>
    </source>
</evidence>
<dbReference type="RefSeq" id="WP_093742809.1">
    <property type="nucleotide sequence ID" value="NZ_FNBP01000007.1"/>
</dbReference>
<sequence>MDYERYAIYFTPSGAFGQAGASWLGWDIAQGRQVTPPHIDDFPLADFTETPRKYGFHATIKPPFALASGRNPQELQAAFEAMCKELEPIALAGLNFTWMGGFLALTAEGDTELLNACAAHVVRTLDPFRAPLSPSDLARRQRPNLTDAQQRNLRDWGYPHVMASYRFHMTLTGRVPRRQRDAVGAVALDHLGPHIPRPFLVGDLSLVGQGADGMFHQIQRMRLLG</sequence>
<reference evidence="2" key="1">
    <citation type="submission" date="2016-10" db="EMBL/GenBank/DDBJ databases">
        <authorList>
            <person name="Varghese N."/>
            <person name="Submissions S."/>
        </authorList>
    </citation>
    <scope>NUCLEOTIDE SEQUENCE [LARGE SCALE GENOMIC DNA]</scope>
    <source>
        <strain evidence="2">DSM 16477</strain>
    </source>
</reference>
<accession>A0A1G7TNB5</accession>
<evidence type="ECO:0008006" key="3">
    <source>
        <dbReference type="Google" id="ProtNLM"/>
    </source>
</evidence>
<evidence type="ECO:0000313" key="2">
    <source>
        <dbReference type="Proteomes" id="UP000199399"/>
    </source>
</evidence>
<dbReference type="OrthoDB" id="4954742at2"/>
<dbReference type="STRING" id="218672.SAMN04489759_1078"/>